<dbReference type="Proteomes" id="UP000032737">
    <property type="component" value="Chromosome"/>
</dbReference>
<dbReference type="AlphaFoldDB" id="U4KRV2"/>
<accession>U4KRV2</accession>
<dbReference type="HOGENOM" id="CLU_1544293_0_0_14"/>
<dbReference type="KEGG" id="abra:BN85310670"/>
<proteinExistence type="predicted"/>
<name>U4KRV2_9MOLU</name>
<dbReference type="EMBL" id="FO681348">
    <property type="protein sequence ID" value="CCV66088.1"/>
    <property type="molecule type" value="Genomic_DNA"/>
</dbReference>
<evidence type="ECO:0000313" key="3">
    <source>
        <dbReference type="Proteomes" id="UP000032737"/>
    </source>
</evidence>
<gene>
    <name evidence="2" type="ORF">BN85310670</name>
</gene>
<sequence>MKKLFIVSMLVLNLFFLRSNTDAAIAPTVTYYTSIEEMSQGIKYLGSNQIVPRNLPFSKEDYLISYQITSESRFNQKRSGYLEIDISVVPKTENVFDRFELNLNVNNKEPVFTYHVNSKTDYGYYILLQSKNKNDRVSLYYLTENEVDESSYMGILNSIVEALNGRIEVESK</sequence>
<feature type="signal peptide" evidence="1">
    <location>
        <begin position="1"/>
        <end position="23"/>
    </location>
</feature>
<feature type="chain" id="PRO_5004651019" evidence="1">
    <location>
        <begin position="24"/>
        <end position="172"/>
    </location>
</feature>
<keyword evidence="1" id="KW-0732">Signal</keyword>
<dbReference type="STRING" id="61635.BN85310670"/>
<reference evidence="2 3" key="1">
    <citation type="journal article" date="2013" name="J. Mol. Microbiol. Biotechnol.">
        <title>Analysis of the Complete Genomes of Acholeplasma brassicae , A. palmae and A. laidlawii and Their Comparison to the Obligate Parasites from ' Candidatus Phytoplasma'.</title>
        <authorList>
            <person name="Kube M."/>
            <person name="Siewert C."/>
            <person name="Migdoll A.M."/>
            <person name="Duduk B."/>
            <person name="Holz S."/>
            <person name="Rabus R."/>
            <person name="Seemuller E."/>
            <person name="Mitrovic J."/>
            <person name="Muller I."/>
            <person name="Buttner C."/>
            <person name="Reinhardt R."/>
        </authorList>
    </citation>
    <scope>NUCLEOTIDE SEQUENCE [LARGE SCALE GENOMIC DNA]</scope>
    <source>
        <strain evidence="3">0502</strain>
    </source>
</reference>
<keyword evidence="3" id="KW-1185">Reference proteome</keyword>
<protein>
    <submittedName>
        <fullName evidence="2">Uncharacterized protein</fullName>
    </submittedName>
</protein>
<evidence type="ECO:0000313" key="2">
    <source>
        <dbReference type="EMBL" id="CCV66088.1"/>
    </source>
</evidence>
<evidence type="ECO:0000256" key="1">
    <source>
        <dbReference type="SAM" id="SignalP"/>
    </source>
</evidence>
<organism evidence="2 3">
    <name type="scientific">Acholeplasma brassicae</name>
    <dbReference type="NCBI Taxonomy" id="61635"/>
    <lineage>
        <taxon>Bacteria</taxon>
        <taxon>Bacillati</taxon>
        <taxon>Mycoplasmatota</taxon>
        <taxon>Mollicutes</taxon>
        <taxon>Acholeplasmatales</taxon>
        <taxon>Acholeplasmataceae</taxon>
        <taxon>Acholeplasma</taxon>
    </lineage>
</organism>
<dbReference type="RefSeq" id="WP_030004948.1">
    <property type="nucleotide sequence ID" value="NC_022549.1"/>
</dbReference>